<dbReference type="Gene3D" id="2.40.160.120">
    <property type="match status" value="1"/>
</dbReference>
<dbReference type="GeneID" id="14893472"/>
<dbReference type="OrthoDB" id="14833at2759"/>
<dbReference type="OMA" id="AMYISEQ"/>
<evidence type="ECO:0000256" key="1">
    <source>
        <dbReference type="ARBA" id="ARBA00008842"/>
    </source>
</evidence>
<dbReference type="AlphaFoldDB" id="A0A0A1UDD0"/>
<dbReference type="RefSeq" id="XP_004261214.1">
    <property type="nucleotide sequence ID" value="XM_004261166.1"/>
</dbReference>
<dbReference type="GO" id="GO:0005829">
    <property type="term" value="C:cytosol"/>
    <property type="evidence" value="ECO:0007669"/>
    <property type="project" value="TreeGrafter"/>
</dbReference>
<dbReference type="Gene3D" id="1.10.287.2720">
    <property type="match status" value="1"/>
</dbReference>
<dbReference type="PANTHER" id="PTHR10972">
    <property type="entry name" value="OXYSTEROL-BINDING PROTEIN-RELATED"/>
    <property type="match status" value="1"/>
</dbReference>
<dbReference type="Gene3D" id="3.30.70.3490">
    <property type="match status" value="1"/>
</dbReference>
<sequence>MFPFTSSDLLKATEYVSQSPKPQDYIDAMEKDDGKSIIWEIVKQLRPGMSLDRVTLPTHILEPRSLLEKLTDYFTHIELVNEAANLPTPEERFVKLVQFFLSGFYVNPKTCKKPYNPLLGEFYRTSWEHSDGSKSFFIAEQTSHHPPISSIYACNRKSGWVGDGNLHFVTTFNGVTASAGIEGTIHAKFTKYNEDYTWNFPSAIVGGLYIPPLVMEIGGELNFECIQSKYKATVLFKTKPFFGDDGFREIDGTVYSPKGDKIMKIVGKYDKELFITDLRTGITKSFFNVDELKKKTEERKVRRYEKLHPFESEKLFKKVSDAIINNDQEKAMKEKFVLEEAQRAEKKLNDDNGTEHVTKLFKKDEFGVYRYKWENWNVYDETTEGEEIEVGGKLVTLKKGESLNEERIIEIVKDVPYVDWEIDQEPPHIMKSFRFLLEDDTNKNKSDGVSIL</sequence>
<keyword evidence="3" id="KW-1185">Reference proteome</keyword>
<dbReference type="InterPro" id="IPR000648">
    <property type="entry name" value="Oxysterol-bd"/>
</dbReference>
<organism evidence="2 3">
    <name type="scientific">Entamoeba invadens IP1</name>
    <dbReference type="NCBI Taxonomy" id="370355"/>
    <lineage>
        <taxon>Eukaryota</taxon>
        <taxon>Amoebozoa</taxon>
        <taxon>Evosea</taxon>
        <taxon>Archamoebae</taxon>
        <taxon>Mastigamoebida</taxon>
        <taxon>Entamoebidae</taxon>
        <taxon>Entamoeba</taxon>
    </lineage>
</organism>
<dbReference type="PANTHER" id="PTHR10972:SF102">
    <property type="entry name" value="OXYSTEROL-BINDING PROTEIN"/>
    <property type="match status" value="1"/>
</dbReference>
<dbReference type="EMBL" id="KB206215">
    <property type="protein sequence ID" value="ELP94443.1"/>
    <property type="molecule type" value="Genomic_DNA"/>
</dbReference>
<dbReference type="VEuPathDB" id="AmoebaDB:EIN_047360"/>
<reference evidence="2 3" key="1">
    <citation type="submission" date="2012-10" db="EMBL/GenBank/DDBJ databases">
        <authorList>
            <person name="Zafar N."/>
            <person name="Inman J."/>
            <person name="Hall N."/>
            <person name="Lorenzi H."/>
            <person name="Caler E."/>
        </authorList>
    </citation>
    <scope>NUCLEOTIDE SEQUENCE [LARGE SCALE GENOMIC DNA]</scope>
    <source>
        <strain evidence="2 3">IP1</strain>
    </source>
</reference>
<name>A0A0A1UDD0_ENTIV</name>
<dbReference type="KEGG" id="eiv:EIN_047360"/>
<dbReference type="GO" id="GO:0016020">
    <property type="term" value="C:membrane"/>
    <property type="evidence" value="ECO:0007669"/>
    <property type="project" value="TreeGrafter"/>
</dbReference>
<evidence type="ECO:0000313" key="3">
    <source>
        <dbReference type="Proteomes" id="UP000014680"/>
    </source>
</evidence>
<proteinExistence type="inferred from homology"/>
<dbReference type="InterPro" id="IPR037239">
    <property type="entry name" value="OSBP_sf"/>
</dbReference>
<gene>
    <name evidence="2" type="ORF">EIN_047360</name>
</gene>
<dbReference type="Pfam" id="PF01237">
    <property type="entry name" value="Oxysterol_BP"/>
    <property type="match status" value="1"/>
</dbReference>
<protein>
    <submittedName>
        <fullName evidence="2">Oxysterol-binding protein, putative</fullName>
    </submittedName>
</protein>
<accession>A0A0A1UDD0</accession>
<dbReference type="SUPFAM" id="SSF144000">
    <property type="entry name" value="Oxysterol-binding protein-like"/>
    <property type="match status" value="1"/>
</dbReference>
<dbReference type="Proteomes" id="UP000014680">
    <property type="component" value="Unassembled WGS sequence"/>
</dbReference>
<comment type="similarity">
    <text evidence="1">Belongs to the OSBP family.</text>
</comment>
<evidence type="ECO:0000313" key="2">
    <source>
        <dbReference type="EMBL" id="ELP94443.1"/>
    </source>
</evidence>
<dbReference type="GO" id="GO:0032934">
    <property type="term" value="F:sterol binding"/>
    <property type="evidence" value="ECO:0007669"/>
    <property type="project" value="TreeGrafter"/>
</dbReference>